<comment type="similarity">
    <text evidence="1">Belongs to the LytR/CpsA/Psr (LCP) family.</text>
</comment>
<evidence type="ECO:0000256" key="3">
    <source>
        <dbReference type="SAM" id="Phobius"/>
    </source>
</evidence>
<feature type="region of interest" description="Disordered" evidence="2">
    <location>
        <begin position="353"/>
        <end position="379"/>
    </location>
</feature>
<protein>
    <submittedName>
        <fullName evidence="5">LCP family protein</fullName>
    </submittedName>
</protein>
<dbReference type="PANTHER" id="PTHR33392">
    <property type="entry name" value="POLYISOPRENYL-TEICHOIC ACID--PEPTIDOGLYCAN TEICHOIC ACID TRANSFERASE TAGU"/>
    <property type="match status" value="1"/>
</dbReference>
<dbReference type="Gene3D" id="3.40.630.190">
    <property type="entry name" value="LCP protein"/>
    <property type="match status" value="1"/>
</dbReference>
<dbReference type="RefSeq" id="WP_380548868.1">
    <property type="nucleotide sequence ID" value="NZ_JBHEZY010000001.1"/>
</dbReference>
<comment type="caution">
    <text evidence="5">The sequence shown here is derived from an EMBL/GenBank/DDBJ whole genome shotgun (WGS) entry which is preliminary data.</text>
</comment>
<dbReference type="InterPro" id="IPR004474">
    <property type="entry name" value="LytR_CpsA_psr"/>
</dbReference>
<dbReference type="EMBL" id="JBHEZY010000001">
    <property type="protein sequence ID" value="MFC1429875.1"/>
    <property type="molecule type" value="Genomic_DNA"/>
</dbReference>
<dbReference type="PANTHER" id="PTHR33392:SF6">
    <property type="entry name" value="POLYISOPRENYL-TEICHOIC ACID--PEPTIDOGLYCAN TEICHOIC ACID TRANSFERASE TAGU"/>
    <property type="match status" value="1"/>
</dbReference>
<dbReference type="NCBIfam" id="TIGR00350">
    <property type="entry name" value="lytR_cpsA_psr"/>
    <property type="match status" value="1"/>
</dbReference>
<proteinExistence type="inferred from homology"/>
<feature type="domain" description="Cell envelope-related transcriptional attenuator" evidence="4">
    <location>
        <begin position="99"/>
        <end position="256"/>
    </location>
</feature>
<keyword evidence="3" id="KW-1133">Transmembrane helix</keyword>
<evidence type="ECO:0000313" key="6">
    <source>
        <dbReference type="Proteomes" id="UP001592530"/>
    </source>
</evidence>
<keyword evidence="3" id="KW-0472">Membrane</keyword>
<name>A0ABV6WV07_9ACTN</name>
<accession>A0ABV6WV07</accession>
<evidence type="ECO:0000259" key="4">
    <source>
        <dbReference type="Pfam" id="PF03816"/>
    </source>
</evidence>
<feature type="compositionally biased region" description="Low complexity" evidence="2">
    <location>
        <begin position="369"/>
        <end position="379"/>
    </location>
</feature>
<keyword evidence="3" id="KW-0812">Transmembrane</keyword>
<gene>
    <name evidence="5" type="ORF">ACEZDB_04290</name>
</gene>
<sequence length="379" mass="39374">MKDKSDEKPQPKKAVSRRRRLLRILAWSTATLVLVCAGAGGYLFWRLNNNIRTVDISGALGTDRPEESTGAMNILLLGSDSRSGGNGKLAGGATDGTARSDTAMVIHVNQAHDHADIVSIPRDTLVSRPACVSAQGGGTVAASDSAMFNSAYEVGGPACAVKTVELMTGLRMDHYVELDFSGFAKLIDALGGVTVTTTVDINDTDSGLHLKAGTTKLNGTEALAFVRTRHGVGDGSDLGRIGLQQQMMKSILTKIQGMGLLTDPAKMIGIADTATSALTTDSQLGSVTALASLAQSMKKIGADDITAVTMPTVTAPSDPNRLVALDPQANELWVALQVDQPVPSVVLELQQQNPASATPTGTPTPTPTPTTTTSAPGTE</sequence>
<dbReference type="Proteomes" id="UP001592530">
    <property type="component" value="Unassembled WGS sequence"/>
</dbReference>
<reference evidence="5 6" key="1">
    <citation type="submission" date="2024-09" db="EMBL/GenBank/DDBJ databases">
        <authorList>
            <person name="Lee S.D."/>
        </authorList>
    </citation>
    <scope>NUCLEOTIDE SEQUENCE [LARGE SCALE GENOMIC DNA]</scope>
    <source>
        <strain evidence="5 6">N1-3</strain>
    </source>
</reference>
<evidence type="ECO:0000313" key="5">
    <source>
        <dbReference type="EMBL" id="MFC1429875.1"/>
    </source>
</evidence>
<dbReference type="Pfam" id="PF03816">
    <property type="entry name" value="LytR_cpsA_psr"/>
    <property type="match status" value="1"/>
</dbReference>
<evidence type="ECO:0000256" key="1">
    <source>
        <dbReference type="ARBA" id="ARBA00006068"/>
    </source>
</evidence>
<organism evidence="5 6">
    <name type="scientific">Streptacidiphilus alkalitolerans</name>
    <dbReference type="NCBI Taxonomy" id="3342712"/>
    <lineage>
        <taxon>Bacteria</taxon>
        <taxon>Bacillati</taxon>
        <taxon>Actinomycetota</taxon>
        <taxon>Actinomycetes</taxon>
        <taxon>Kitasatosporales</taxon>
        <taxon>Streptomycetaceae</taxon>
        <taxon>Streptacidiphilus</taxon>
    </lineage>
</organism>
<feature type="transmembrane region" description="Helical" evidence="3">
    <location>
        <begin position="21"/>
        <end position="45"/>
    </location>
</feature>
<evidence type="ECO:0000256" key="2">
    <source>
        <dbReference type="SAM" id="MobiDB-lite"/>
    </source>
</evidence>
<dbReference type="InterPro" id="IPR050922">
    <property type="entry name" value="LytR/CpsA/Psr_CW_biosynth"/>
</dbReference>